<dbReference type="AlphaFoldDB" id="A0A9X0D7J5"/>
<protein>
    <recommendedName>
        <fullName evidence="4">DUF6589 domain-containing protein</fullName>
    </recommendedName>
</protein>
<evidence type="ECO:0000256" key="2">
    <source>
        <dbReference type="PROSITE-ProRule" id="PRU00023"/>
    </source>
</evidence>
<dbReference type="PANTHER" id="PTHR24119:SF0">
    <property type="entry name" value="ACYL-COA-BINDING DOMAIN-CONTAINING PROTEIN 6"/>
    <property type="match status" value="1"/>
</dbReference>
<proteinExistence type="predicted"/>
<keyword evidence="2" id="KW-0040">ANK repeat</keyword>
<comment type="caution">
    <text evidence="5">The sequence shown here is derived from an EMBL/GenBank/DDBJ whole genome shotgun (WGS) entry which is preliminary data.</text>
</comment>
<keyword evidence="1" id="KW-0446">Lipid-binding</keyword>
<evidence type="ECO:0000313" key="5">
    <source>
        <dbReference type="EMBL" id="KAJ7389456.1"/>
    </source>
</evidence>
<feature type="repeat" description="ANK" evidence="2">
    <location>
        <begin position="647"/>
        <end position="679"/>
    </location>
</feature>
<dbReference type="OrthoDB" id="5987001at2759"/>
<sequence length="1149" mass="129626">MAEPDDDFDDFDSSFKNLSIEGLEKLQPQAAPKPSSAFYKLRRGKFVSTLQEHFHEEEGCALNQQAVLEILQLDQTEKIQATNAMKEAFPKCLVCRKGTGKERVTVYKNVNRKHSFTLSLEEPSLSLEESSEIANIKQLIASVSTELDSVVQRLDHQLSAAEIQRDVVRALVDMQRKLQLRIQELSSTLERLYEKEVQRLLQHQSHCEALCANDKAQLSEEIGTFIGFLNIGLETQDLSDIDVDGIFSALPTNTRERCPLLFDVLDTLLLHKADGREVSEIWYAVYQYAESPRSHSKLGEGNEVFDSRKAKKQEEILKQTPVDLPVILMFDNINMYRGKHKHLRLFKYIGPTMWNFTGQAILIPNVNGLDDILQDNNASLRPQKSVLQLDPNDIFIQSDQGKADVFGQAVDAFLLESLDGALNKIPPSRKKLKDMTESELNSYISNADFNTQTKHKIKVPKESELVTSSGPVTKSNVHVLPLSLEDNSTIVGTMSILDQLASDFSLPNEKKGPEYLPFDSVSGTFDVHSARSHFELLISQHHQSNMGDLERQLRSRERELDGMTDEELDIVEDGQESTESSSPSTCTGTTLESERRRFEAEDKPFWDVFTSMSSKLSDIISSNSEESYLNFVNNPDHKENVTVKDHLRRSLLHVAVEQGHESFTKCLVDMGLEVNYREGCGITPLSLAVLHKNNVLCKFLVESGARYSGPLFTSIPPPLCMAERLQHAEIQQIFAEDQDESEDENELIRQIDSTFSKGSSNASNTVDTRSDINRSCSGFVTPVVGDVGTCKTNNAAMSRSGSYRWVGLCPGDLHNKGYFCEAAFKVHGSSGLHYILLEVMKRKKLTTEVFKKKKFQENNLIQVREAVRDVCMAYGIAAALEFSESDSFPSQQELQGVADASVLLLDKFKDWISESSEADVAFQHRATAFLVYGPIQKLYDASTAYGDGYVREVVYQSQLPIYAQLRFRNYYTEVFRHVVNFLAKWPLATRRLLQQNSSVNLSGKKGHGIELDGFVESEVVQPLKKYASGHTTVTMCERLMVNIDMLKLFRGAYMGKEGFDVHHTSRHSEQTSFPDQLKGAWFCLQRGFFRNANRQEVECYPVEKKGSAEGKIPKNIISVVEKGQAKIKENFKAKLYESFPDLRYEILSS</sequence>
<dbReference type="Pfam" id="PF20231">
    <property type="entry name" value="DUF6589"/>
    <property type="match status" value="1"/>
</dbReference>
<gene>
    <name evidence="5" type="ORF">OS493_031425</name>
</gene>
<evidence type="ECO:0000259" key="4">
    <source>
        <dbReference type="Pfam" id="PF20231"/>
    </source>
</evidence>
<evidence type="ECO:0000313" key="6">
    <source>
        <dbReference type="Proteomes" id="UP001163046"/>
    </source>
</evidence>
<feature type="domain" description="DUF6589" evidence="4">
    <location>
        <begin position="756"/>
        <end position="1044"/>
    </location>
</feature>
<keyword evidence="6" id="KW-1185">Reference proteome</keyword>
<dbReference type="Gene3D" id="1.25.40.20">
    <property type="entry name" value="Ankyrin repeat-containing domain"/>
    <property type="match status" value="1"/>
</dbReference>
<evidence type="ECO:0000256" key="3">
    <source>
        <dbReference type="SAM" id="MobiDB-lite"/>
    </source>
</evidence>
<dbReference type="InterPro" id="IPR046496">
    <property type="entry name" value="DUF6589"/>
</dbReference>
<reference evidence="5" key="1">
    <citation type="submission" date="2023-01" db="EMBL/GenBank/DDBJ databases">
        <title>Genome assembly of the deep-sea coral Lophelia pertusa.</title>
        <authorList>
            <person name="Herrera S."/>
            <person name="Cordes E."/>
        </authorList>
    </citation>
    <scope>NUCLEOTIDE SEQUENCE</scope>
    <source>
        <strain evidence="5">USNM1676648</strain>
        <tissue evidence="5">Polyp</tissue>
    </source>
</reference>
<dbReference type="SUPFAM" id="SSF48403">
    <property type="entry name" value="Ankyrin repeat"/>
    <property type="match status" value="1"/>
</dbReference>
<dbReference type="SMART" id="SM00248">
    <property type="entry name" value="ANK"/>
    <property type="match status" value="2"/>
</dbReference>
<organism evidence="5 6">
    <name type="scientific">Desmophyllum pertusum</name>
    <dbReference type="NCBI Taxonomy" id="174260"/>
    <lineage>
        <taxon>Eukaryota</taxon>
        <taxon>Metazoa</taxon>
        <taxon>Cnidaria</taxon>
        <taxon>Anthozoa</taxon>
        <taxon>Hexacorallia</taxon>
        <taxon>Scleractinia</taxon>
        <taxon>Caryophylliina</taxon>
        <taxon>Caryophylliidae</taxon>
        <taxon>Desmophyllum</taxon>
    </lineage>
</organism>
<dbReference type="Proteomes" id="UP001163046">
    <property type="component" value="Unassembled WGS sequence"/>
</dbReference>
<dbReference type="PROSITE" id="PS50088">
    <property type="entry name" value="ANK_REPEAT"/>
    <property type="match status" value="1"/>
</dbReference>
<evidence type="ECO:0000256" key="1">
    <source>
        <dbReference type="ARBA" id="ARBA00023121"/>
    </source>
</evidence>
<dbReference type="InterPro" id="IPR036770">
    <property type="entry name" value="Ankyrin_rpt-contain_sf"/>
</dbReference>
<dbReference type="GO" id="GO:0000062">
    <property type="term" value="F:fatty-acyl-CoA binding"/>
    <property type="evidence" value="ECO:0007669"/>
    <property type="project" value="TreeGrafter"/>
</dbReference>
<feature type="region of interest" description="Disordered" evidence="3">
    <location>
        <begin position="572"/>
        <end position="594"/>
    </location>
</feature>
<dbReference type="InterPro" id="IPR002110">
    <property type="entry name" value="Ankyrin_rpt"/>
</dbReference>
<dbReference type="EMBL" id="MU825432">
    <property type="protein sequence ID" value="KAJ7389456.1"/>
    <property type="molecule type" value="Genomic_DNA"/>
</dbReference>
<accession>A0A9X0D7J5</accession>
<dbReference type="Pfam" id="PF12796">
    <property type="entry name" value="Ank_2"/>
    <property type="match status" value="1"/>
</dbReference>
<dbReference type="PANTHER" id="PTHR24119">
    <property type="entry name" value="ACYL-COA-BINDING DOMAIN-CONTAINING PROTEIN 6"/>
    <property type="match status" value="1"/>
</dbReference>
<name>A0A9X0D7J5_9CNID</name>
<feature type="compositionally biased region" description="Low complexity" evidence="3">
    <location>
        <begin position="577"/>
        <end position="590"/>
    </location>
</feature>